<evidence type="ECO:0000256" key="1">
    <source>
        <dbReference type="ARBA" id="ARBA00022448"/>
    </source>
</evidence>
<dbReference type="InterPro" id="IPR050107">
    <property type="entry name" value="ABC_carbohydrate_import_ATPase"/>
</dbReference>
<dbReference type="AlphaFoldDB" id="A0A6N6JLQ7"/>
<dbReference type="PANTHER" id="PTHR43790">
    <property type="entry name" value="CARBOHYDRATE TRANSPORT ATP-BINDING PROTEIN MG119-RELATED"/>
    <property type="match status" value="1"/>
</dbReference>
<keyword evidence="4" id="KW-0547">Nucleotide-binding</keyword>
<dbReference type="SMART" id="SM00382">
    <property type="entry name" value="AAA"/>
    <property type="match status" value="2"/>
</dbReference>
<evidence type="ECO:0000256" key="4">
    <source>
        <dbReference type="ARBA" id="ARBA00022741"/>
    </source>
</evidence>
<evidence type="ECO:0000256" key="5">
    <source>
        <dbReference type="ARBA" id="ARBA00022840"/>
    </source>
</evidence>
<protein>
    <submittedName>
        <fullName evidence="7">Xylose ABC transporter ATP-binding protein</fullName>
    </submittedName>
</protein>
<dbReference type="GO" id="GO:0016887">
    <property type="term" value="F:ATP hydrolysis activity"/>
    <property type="evidence" value="ECO:0007669"/>
    <property type="project" value="InterPro"/>
</dbReference>
<dbReference type="CDD" id="cd03216">
    <property type="entry name" value="ABC_Carb_Monos_I"/>
    <property type="match status" value="1"/>
</dbReference>
<keyword evidence="1" id="KW-0813">Transport</keyword>
<dbReference type="RefSeq" id="WP_159810674.1">
    <property type="nucleotide sequence ID" value="NZ_BLJE01000007.1"/>
</dbReference>
<dbReference type="CDD" id="cd03215">
    <property type="entry name" value="ABC_Carb_Monos_II"/>
    <property type="match status" value="1"/>
</dbReference>
<keyword evidence="3" id="KW-0677">Repeat</keyword>
<name>A0A6N6JLQ7_9RHOB</name>
<dbReference type="OrthoDB" id="9805029at2"/>
<evidence type="ECO:0000256" key="2">
    <source>
        <dbReference type="ARBA" id="ARBA00022597"/>
    </source>
</evidence>
<keyword evidence="2" id="KW-0762">Sugar transport</keyword>
<dbReference type="Pfam" id="PF00005">
    <property type="entry name" value="ABC_tran"/>
    <property type="match status" value="2"/>
</dbReference>
<dbReference type="PROSITE" id="PS50893">
    <property type="entry name" value="ABC_TRANSPORTER_2"/>
    <property type="match status" value="2"/>
</dbReference>
<dbReference type="InterPro" id="IPR003439">
    <property type="entry name" value="ABC_transporter-like_ATP-bd"/>
</dbReference>
<dbReference type="Proteomes" id="UP000436822">
    <property type="component" value="Unassembled WGS sequence"/>
</dbReference>
<dbReference type="PROSITE" id="PS00211">
    <property type="entry name" value="ABC_TRANSPORTER_1"/>
    <property type="match status" value="1"/>
</dbReference>
<comment type="caution">
    <text evidence="7">The sequence shown here is derived from an EMBL/GenBank/DDBJ whole genome shotgun (WGS) entry which is preliminary data.</text>
</comment>
<keyword evidence="5 7" id="KW-0067">ATP-binding</keyword>
<evidence type="ECO:0000313" key="8">
    <source>
        <dbReference type="Proteomes" id="UP000436822"/>
    </source>
</evidence>
<reference evidence="7 8" key="1">
    <citation type="submission" date="2019-12" db="EMBL/GenBank/DDBJ databases">
        <title>Litoreibacter badius sp. nov., a novel bacteriochlorophyll a-containing bacterium in the genus Litoreibacter.</title>
        <authorList>
            <person name="Kanamuro M."/>
            <person name="Takabe Y."/>
            <person name="Mori K."/>
            <person name="Takaichi S."/>
            <person name="Hanada S."/>
        </authorList>
    </citation>
    <scope>NUCLEOTIDE SEQUENCE [LARGE SCALE GENOMIC DNA]</scope>
    <source>
        <strain evidence="7 8">K6</strain>
    </source>
</reference>
<dbReference type="EMBL" id="BLJE01000007">
    <property type="protein sequence ID" value="GFE67054.1"/>
    <property type="molecule type" value="Genomic_DNA"/>
</dbReference>
<sequence length="531" mass="57032">MTQDVRLSIEGITKEFGGVPAVSEARFSVGAGETLVLLGENGAGKSTLMKVLAGVYPLGTYAGSFRLDGVEAQFRNVREAEQNGVVLVPQELHVAPNLSIAENILMGMLPTRFGIVDRAKARQKAKQCLDFFELDVDPDVPAKSLSASEQRLIMISAALAKSAAKVLILDEPTASLTDGEAEHLFEKMEQVRATGVATIYITHRLDEIERVCDRAVVMRNGAVVLETPDVQGRRSEFIRAMIGHDPAVDASLNRAAPGAEILEVRDLWVRGSSATSKPHVCGVSLSARAGEILGLFGLVGAGRTELASAVFGAWRGDVTGDVRINGVAGRPTSPGEGIARGVGMLTEDRKRSGLIEGQSVLRNISAASLGRVCKAGVIHSKNERARAESLARDLDLRPPNIDAMVENFSGGNQQKIMLARWMATDPDLLIVDEPTYGVDVGARYAIYERLRALSKDGTAILMISSDIEEIMHEADRILVMYKGQIAGEFEPGVSRRELMAAATGETHVPSFDAVPTTIPFKQEKQKIGVAI</sequence>
<evidence type="ECO:0000259" key="6">
    <source>
        <dbReference type="PROSITE" id="PS50893"/>
    </source>
</evidence>
<proteinExistence type="predicted"/>
<dbReference type="SUPFAM" id="SSF52540">
    <property type="entry name" value="P-loop containing nucleoside triphosphate hydrolases"/>
    <property type="match status" value="2"/>
</dbReference>
<accession>A0A6N6JLQ7</accession>
<dbReference type="InterPro" id="IPR003593">
    <property type="entry name" value="AAA+_ATPase"/>
</dbReference>
<gene>
    <name evidence="7" type="primary">xylG</name>
    <name evidence="7" type="ORF">KIN_41280</name>
</gene>
<dbReference type="InterPro" id="IPR027417">
    <property type="entry name" value="P-loop_NTPase"/>
</dbReference>
<evidence type="ECO:0000313" key="7">
    <source>
        <dbReference type="EMBL" id="GFE67054.1"/>
    </source>
</evidence>
<evidence type="ECO:0000256" key="3">
    <source>
        <dbReference type="ARBA" id="ARBA00022737"/>
    </source>
</evidence>
<keyword evidence="8" id="KW-1185">Reference proteome</keyword>
<organism evidence="7 8">
    <name type="scientific">Litoreibacter roseus</name>
    <dbReference type="NCBI Taxonomy" id="2601869"/>
    <lineage>
        <taxon>Bacteria</taxon>
        <taxon>Pseudomonadati</taxon>
        <taxon>Pseudomonadota</taxon>
        <taxon>Alphaproteobacteria</taxon>
        <taxon>Rhodobacterales</taxon>
        <taxon>Roseobacteraceae</taxon>
        <taxon>Litoreibacter</taxon>
    </lineage>
</organism>
<feature type="domain" description="ABC transporter" evidence="6">
    <location>
        <begin position="262"/>
        <end position="507"/>
    </location>
</feature>
<dbReference type="InterPro" id="IPR017871">
    <property type="entry name" value="ABC_transporter-like_CS"/>
</dbReference>
<dbReference type="GO" id="GO:0005524">
    <property type="term" value="F:ATP binding"/>
    <property type="evidence" value="ECO:0007669"/>
    <property type="project" value="UniProtKB-KW"/>
</dbReference>
<feature type="domain" description="ABC transporter" evidence="6">
    <location>
        <begin position="7"/>
        <end position="245"/>
    </location>
</feature>
<dbReference type="PANTHER" id="PTHR43790:SF9">
    <property type="entry name" value="GALACTOFURANOSE TRANSPORTER ATP-BINDING PROTEIN YTFR"/>
    <property type="match status" value="1"/>
</dbReference>
<dbReference type="Gene3D" id="3.40.50.300">
    <property type="entry name" value="P-loop containing nucleotide triphosphate hydrolases"/>
    <property type="match status" value="2"/>
</dbReference>